<dbReference type="InterPro" id="IPR050390">
    <property type="entry name" value="C5-Methyltransferase"/>
</dbReference>
<keyword evidence="4" id="KW-0680">Restriction system</keyword>
<evidence type="ECO:0000256" key="7">
    <source>
        <dbReference type="RuleBase" id="RU000416"/>
    </source>
</evidence>
<evidence type="ECO:0000256" key="3">
    <source>
        <dbReference type="ARBA" id="ARBA00022691"/>
    </source>
</evidence>
<proteinExistence type="inferred from homology"/>
<organism evidence="9 10">
    <name type="scientific">Pandoraea horticolens</name>
    <dbReference type="NCBI Taxonomy" id="2508298"/>
    <lineage>
        <taxon>Bacteria</taxon>
        <taxon>Pseudomonadati</taxon>
        <taxon>Pseudomonadota</taxon>
        <taxon>Betaproteobacteria</taxon>
        <taxon>Burkholderiales</taxon>
        <taxon>Burkholderiaceae</taxon>
        <taxon>Pandoraea</taxon>
    </lineage>
</organism>
<evidence type="ECO:0000256" key="5">
    <source>
        <dbReference type="ARBA" id="ARBA00047422"/>
    </source>
</evidence>
<reference evidence="9 10" key="1">
    <citation type="submission" date="2019-08" db="EMBL/GenBank/DDBJ databases">
        <authorList>
            <person name="Peeters C."/>
        </authorList>
    </citation>
    <scope>NUCLEOTIDE SEQUENCE [LARGE SCALE GENOMIC DNA]</scope>
    <source>
        <strain evidence="9 10">LMG 31112</strain>
    </source>
</reference>
<dbReference type="PROSITE" id="PS51679">
    <property type="entry name" value="SAM_MT_C5"/>
    <property type="match status" value="1"/>
</dbReference>
<feature type="active site" evidence="6">
    <location>
        <position position="84"/>
    </location>
</feature>
<evidence type="ECO:0000256" key="8">
    <source>
        <dbReference type="RuleBase" id="RU000417"/>
    </source>
</evidence>
<comment type="similarity">
    <text evidence="6 7">Belongs to the class I-like SAM-binding methyltransferase superfamily. C5-methyltransferase family.</text>
</comment>
<gene>
    <name evidence="9" type="primary">banIM</name>
    <name evidence="9" type="ORF">PHO31112_00740</name>
</gene>
<dbReference type="NCBIfam" id="TIGR00675">
    <property type="entry name" value="dcm"/>
    <property type="match status" value="1"/>
</dbReference>
<accession>A0A5E4SG05</accession>
<comment type="catalytic activity">
    <reaction evidence="5 8">
        <text>a 2'-deoxycytidine in DNA + S-adenosyl-L-methionine = a 5-methyl-2'-deoxycytidine in DNA + S-adenosyl-L-homocysteine + H(+)</text>
        <dbReference type="Rhea" id="RHEA:13681"/>
        <dbReference type="Rhea" id="RHEA-COMP:11369"/>
        <dbReference type="Rhea" id="RHEA-COMP:11370"/>
        <dbReference type="ChEBI" id="CHEBI:15378"/>
        <dbReference type="ChEBI" id="CHEBI:57856"/>
        <dbReference type="ChEBI" id="CHEBI:59789"/>
        <dbReference type="ChEBI" id="CHEBI:85452"/>
        <dbReference type="ChEBI" id="CHEBI:85454"/>
        <dbReference type="EC" id="2.1.1.37"/>
    </reaction>
</comment>
<evidence type="ECO:0000256" key="2">
    <source>
        <dbReference type="ARBA" id="ARBA00022679"/>
    </source>
</evidence>
<evidence type="ECO:0000313" key="10">
    <source>
        <dbReference type="Proteomes" id="UP000343317"/>
    </source>
</evidence>
<evidence type="ECO:0000256" key="4">
    <source>
        <dbReference type="ARBA" id="ARBA00022747"/>
    </source>
</evidence>
<keyword evidence="3 6" id="KW-0949">S-adenosyl-L-methionine</keyword>
<dbReference type="AlphaFoldDB" id="A0A5E4SG05"/>
<keyword evidence="10" id="KW-1185">Reference proteome</keyword>
<dbReference type="InterPro" id="IPR018117">
    <property type="entry name" value="C5_DNA_meth_AS"/>
</dbReference>
<dbReference type="EC" id="2.1.1.37" evidence="8"/>
<dbReference type="SUPFAM" id="SSF53335">
    <property type="entry name" value="S-adenosyl-L-methionine-dependent methyltransferases"/>
    <property type="match status" value="1"/>
</dbReference>
<keyword evidence="2 6" id="KW-0808">Transferase</keyword>
<evidence type="ECO:0000313" key="9">
    <source>
        <dbReference type="EMBL" id="VVD74101.1"/>
    </source>
</evidence>
<dbReference type="InterPro" id="IPR001525">
    <property type="entry name" value="C5_MeTfrase"/>
</dbReference>
<dbReference type="PROSITE" id="PS00094">
    <property type="entry name" value="C5_MTASE_1"/>
    <property type="match status" value="1"/>
</dbReference>
<dbReference type="Pfam" id="PF00145">
    <property type="entry name" value="DNA_methylase"/>
    <property type="match status" value="2"/>
</dbReference>
<dbReference type="PANTHER" id="PTHR10629:SF52">
    <property type="entry name" value="DNA (CYTOSINE-5)-METHYLTRANSFERASE 1"/>
    <property type="match status" value="1"/>
</dbReference>
<dbReference type="GO" id="GO:0009307">
    <property type="term" value="P:DNA restriction-modification system"/>
    <property type="evidence" value="ECO:0007669"/>
    <property type="project" value="UniProtKB-KW"/>
</dbReference>
<dbReference type="PANTHER" id="PTHR10629">
    <property type="entry name" value="CYTOSINE-SPECIFIC METHYLTRANSFERASE"/>
    <property type="match status" value="1"/>
</dbReference>
<dbReference type="Gene3D" id="3.90.120.10">
    <property type="entry name" value="DNA Methylase, subunit A, domain 2"/>
    <property type="match status" value="1"/>
</dbReference>
<dbReference type="InterPro" id="IPR029063">
    <property type="entry name" value="SAM-dependent_MTases_sf"/>
</dbReference>
<protein>
    <recommendedName>
        <fullName evidence="8">Cytosine-specific methyltransferase</fullName>
        <ecNumber evidence="8">2.1.1.37</ecNumber>
    </recommendedName>
</protein>
<dbReference type="Gene3D" id="3.40.50.150">
    <property type="entry name" value="Vaccinia Virus protein VP39"/>
    <property type="match status" value="1"/>
</dbReference>
<keyword evidence="1 6" id="KW-0489">Methyltransferase</keyword>
<evidence type="ECO:0000256" key="1">
    <source>
        <dbReference type="ARBA" id="ARBA00022603"/>
    </source>
</evidence>
<dbReference type="GO" id="GO:0003886">
    <property type="term" value="F:DNA (cytosine-5-)-methyltransferase activity"/>
    <property type="evidence" value="ECO:0007669"/>
    <property type="project" value="UniProtKB-EC"/>
</dbReference>
<dbReference type="EMBL" id="CABPSM010000002">
    <property type="protein sequence ID" value="VVD74101.1"/>
    <property type="molecule type" value="Genomic_DNA"/>
</dbReference>
<dbReference type="GO" id="GO:0032259">
    <property type="term" value="P:methylation"/>
    <property type="evidence" value="ECO:0007669"/>
    <property type="project" value="UniProtKB-KW"/>
</dbReference>
<dbReference type="Proteomes" id="UP000343317">
    <property type="component" value="Unassembled WGS sequence"/>
</dbReference>
<dbReference type="RefSeq" id="WP_150619288.1">
    <property type="nucleotide sequence ID" value="NZ_CABPSM010000002.1"/>
</dbReference>
<sequence>MRQNETILGDCRPLRYLSVCSGIEAATCAWHPLGWQPWAFSEIERFPSAVLAHHYPNVPNLGDMTKFKDWPDATIDLLVGGTPCQSFSVAGLRKGLADPRGNLMLTYLAIARRYAPRWLVWENVPGVLSSNKGRDFGTFLGGLAELGYGFAYRVLDAQYVRVESHARAVPQRRRRVFVVGYLGDWRRPAAVLFERESMLGHPAPRREAGQRVAGTLTRSALDGSGACGGDGRDGLMIPTIARALTTSNQRIDAETETETLLVAHSLRAEGFDASEDGTGRGTPLVPVQPYTLAIRGRDGEHQLEYRQDGTANAVLTPNGGRAGIGVGAIAFDTTQITSPENGSNPQAGGPCHPLSASAHAPAIAFDCKASGRNGFAVGDIAATQRSMGHANSHTNGGGHQAVMHGSAVRRLIPRECERLQGFEDDYTLLPGLKAPDGPRYKALGNSMAVPVMRWIGDRIQSVENLEIETA</sequence>
<name>A0A5E4SG05_9BURK</name>
<evidence type="ECO:0000256" key="6">
    <source>
        <dbReference type="PROSITE-ProRule" id="PRU01016"/>
    </source>
</evidence>
<dbReference type="PRINTS" id="PR00105">
    <property type="entry name" value="C5METTRFRASE"/>
</dbReference>